<dbReference type="RefSeq" id="WP_066229962.1">
    <property type="nucleotide sequence ID" value="NZ_JARTFQ010000005.1"/>
</dbReference>
<dbReference type="EMBL" id="JARTFS010000005">
    <property type="protein sequence ID" value="MED4400661.1"/>
    <property type="molecule type" value="Genomic_DNA"/>
</dbReference>
<comment type="caution">
    <text evidence="4">The sequence shown here is derived from an EMBL/GenBank/DDBJ whole genome shotgun (WGS) entry which is preliminary data.</text>
</comment>
<evidence type="ECO:0000259" key="3">
    <source>
        <dbReference type="PROSITE" id="PS01031"/>
    </source>
</evidence>
<proteinExistence type="inferred from homology"/>
<protein>
    <submittedName>
        <fullName evidence="4">Hsp20/alpha crystallin family protein</fullName>
    </submittedName>
</protein>
<dbReference type="CDD" id="cd06464">
    <property type="entry name" value="ACD_sHsps-like"/>
    <property type="match status" value="1"/>
</dbReference>
<gene>
    <name evidence="4" type="ORF">P9271_04875</name>
</gene>
<dbReference type="InterPro" id="IPR008978">
    <property type="entry name" value="HSP20-like_chaperone"/>
</dbReference>
<name>A0ABU6NXR9_9BACI</name>
<evidence type="ECO:0000313" key="5">
    <source>
        <dbReference type="Proteomes" id="UP001342826"/>
    </source>
</evidence>
<feature type="domain" description="SHSP" evidence="3">
    <location>
        <begin position="39"/>
        <end position="149"/>
    </location>
</feature>
<dbReference type="Proteomes" id="UP001342826">
    <property type="component" value="Unassembled WGS sequence"/>
</dbReference>
<evidence type="ECO:0000256" key="2">
    <source>
        <dbReference type="RuleBase" id="RU003616"/>
    </source>
</evidence>
<comment type="similarity">
    <text evidence="1 2">Belongs to the small heat shock protein (HSP20) family.</text>
</comment>
<keyword evidence="5" id="KW-1185">Reference proteome</keyword>
<dbReference type="SUPFAM" id="SSF49764">
    <property type="entry name" value="HSP20-like chaperones"/>
    <property type="match status" value="1"/>
</dbReference>
<dbReference type="Pfam" id="PF00011">
    <property type="entry name" value="HSP20"/>
    <property type="match status" value="1"/>
</dbReference>
<sequence length="149" mass="17824">MDDYKNKDNIKDESIFLEIVDRFFQLSPVRQLADEKEKLMIDSLNIPYFKVNTFYYTNEYVIEVLTPNIKKEQINFNLHDEYLTISIENKLEIEEINDQHATFKKISSLGNFSRTIILPHYVNTENVESSYEKNRLIIKFPIKNKHKNN</sequence>
<evidence type="ECO:0000313" key="4">
    <source>
        <dbReference type="EMBL" id="MED4400661.1"/>
    </source>
</evidence>
<accession>A0ABU6NXR9</accession>
<organism evidence="4 5">
    <name type="scientific">Metabacillus fastidiosus</name>
    <dbReference type="NCBI Taxonomy" id="1458"/>
    <lineage>
        <taxon>Bacteria</taxon>
        <taxon>Bacillati</taxon>
        <taxon>Bacillota</taxon>
        <taxon>Bacilli</taxon>
        <taxon>Bacillales</taxon>
        <taxon>Bacillaceae</taxon>
        <taxon>Metabacillus</taxon>
    </lineage>
</organism>
<dbReference type="InterPro" id="IPR002068">
    <property type="entry name" value="A-crystallin/Hsp20_dom"/>
</dbReference>
<reference evidence="4 5" key="1">
    <citation type="submission" date="2023-03" db="EMBL/GenBank/DDBJ databases">
        <title>Bacillus Genome Sequencing.</title>
        <authorList>
            <person name="Dunlap C."/>
        </authorList>
    </citation>
    <scope>NUCLEOTIDE SEQUENCE [LARGE SCALE GENOMIC DNA]</scope>
    <source>
        <strain evidence="4 5">NRS-1717</strain>
    </source>
</reference>
<dbReference type="GeneID" id="301141330"/>
<dbReference type="PROSITE" id="PS01031">
    <property type="entry name" value="SHSP"/>
    <property type="match status" value="1"/>
</dbReference>
<dbReference type="Gene3D" id="2.60.40.790">
    <property type="match status" value="1"/>
</dbReference>
<evidence type="ECO:0000256" key="1">
    <source>
        <dbReference type="PROSITE-ProRule" id="PRU00285"/>
    </source>
</evidence>